<keyword evidence="3" id="KW-1185">Reference proteome</keyword>
<evidence type="ECO:0000313" key="3">
    <source>
        <dbReference type="Proteomes" id="UP000008827"/>
    </source>
</evidence>
<organism evidence="2">
    <name type="scientific">Glycine max</name>
    <name type="common">Soybean</name>
    <name type="synonym">Glycine hispida</name>
    <dbReference type="NCBI Taxonomy" id="3847"/>
    <lineage>
        <taxon>Eukaryota</taxon>
        <taxon>Viridiplantae</taxon>
        <taxon>Streptophyta</taxon>
        <taxon>Embryophyta</taxon>
        <taxon>Tracheophyta</taxon>
        <taxon>Spermatophyta</taxon>
        <taxon>Magnoliopsida</taxon>
        <taxon>eudicotyledons</taxon>
        <taxon>Gunneridae</taxon>
        <taxon>Pentapetalae</taxon>
        <taxon>rosids</taxon>
        <taxon>fabids</taxon>
        <taxon>Fabales</taxon>
        <taxon>Fabaceae</taxon>
        <taxon>Papilionoideae</taxon>
        <taxon>50 kb inversion clade</taxon>
        <taxon>NPAAA clade</taxon>
        <taxon>indigoferoid/millettioid clade</taxon>
        <taxon>Phaseoleae</taxon>
        <taxon>Glycine</taxon>
        <taxon>Glycine subgen. Soja</taxon>
    </lineage>
</organism>
<accession>K7K724</accession>
<gene>
    <name evidence="1" type="ORF">GLYMA_02G081600</name>
</gene>
<proteinExistence type="predicted"/>
<dbReference type="Proteomes" id="UP000008827">
    <property type="component" value="Chromosome 2"/>
</dbReference>
<dbReference type="HOGENOM" id="CLU_2854165_0_0_1"/>
<dbReference type="EnsemblPlants" id="KRH70297">
    <property type="protein sequence ID" value="KRH70297"/>
    <property type="gene ID" value="GLYMA_02G081600"/>
</dbReference>
<reference evidence="1" key="3">
    <citation type="submission" date="2018-07" db="EMBL/GenBank/DDBJ databases">
        <title>WGS assembly of Glycine max.</title>
        <authorList>
            <person name="Schmutz J."/>
            <person name="Cannon S."/>
            <person name="Schlueter J."/>
            <person name="Ma J."/>
            <person name="Mitros T."/>
            <person name="Nelson W."/>
            <person name="Hyten D."/>
            <person name="Song Q."/>
            <person name="Thelen J."/>
            <person name="Cheng J."/>
            <person name="Xu D."/>
            <person name="Hellsten U."/>
            <person name="May G."/>
            <person name="Yu Y."/>
            <person name="Sakurai T."/>
            <person name="Umezawa T."/>
            <person name="Bhattacharyya M."/>
            <person name="Sandhu D."/>
            <person name="Valliyodan B."/>
            <person name="Lindquist E."/>
            <person name="Peto M."/>
            <person name="Grant D."/>
            <person name="Shu S."/>
            <person name="Goodstein D."/>
            <person name="Barry K."/>
            <person name="Futrell-Griggs M."/>
            <person name="Abernathy B."/>
            <person name="Du J."/>
            <person name="Tian Z."/>
            <person name="Zhu L."/>
            <person name="Gill N."/>
            <person name="Joshi T."/>
            <person name="Libault M."/>
            <person name="Sethuraman A."/>
            <person name="Zhang X."/>
            <person name="Shinozaki K."/>
            <person name="Nguyen H."/>
            <person name="Wing R."/>
            <person name="Cregan P."/>
            <person name="Specht J."/>
            <person name="Grimwood J."/>
            <person name="Rokhsar D."/>
            <person name="Stacey G."/>
            <person name="Shoemaker R."/>
            <person name="Jackson S."/>
        </authorList>
    </citation>
    <scope>NUCLEOTIDE SEQUENCE</scope>
    <source>
        <tissue evidence="1">Callus</tissue>
    </source>
</reference>
<name>K7K724_SOYBN</name>
<dbReference type="PaxDb" id="3847-GLYMA02G09020.1"/>
<sequence>MHWALSSFNCPFDGNAQPRKLCLTTHNIKEGLIDYARLDDPAGVQIVIILLFSHYWPSISSPIFH</sequence>
<reference evidence="2" key="2">
    <citation type="submission" date="2018-02" db="UniProtKB">
        <authorList>
            <consortium name="EnsemblPlants"/>
        </authorList>
    </citation>
    <scope>IDENTIFICATION</scope>
    <source>
        <strain evidence="2">Williams 82</strain>
    </source>
</reference>
<reference evidence="1 2" key="1">
    <citation type="journal article" date="2010" name="Nature">
        <title>Genome sequence of the palaeopolyploid soybean.</title>
        <authorList>
            <person name="Schmutz J."/>
            <person name="Cannon S.B."/>
            <person name="Schlueter J."/>
            <person name="Ma J."/>
            <person name="Mitros T."/>
            <person name="Nelson W."/>
            <person name="Hyten D.L."/>
            <person name="Song Q."/>
            <person name="Thelen J.J."/>
            <person name="Cheng J."/>
            <person name="Xu D."/>
            <person name="Hellsten U."/>
            <person name="May G.D."/>
            <person name="Yu Y."/>
            <person name="Sakurai T."/>
            <person name="Umezawa T."/>
            <person name="Bhattacharyya M.K."/>
            <person name="Sandhu D."/>
            <person name="Valliyodan B."/>
            <person name="Lindquist E."/>
            <person name="Peto M."/>
            <person name="Grant D."/>
            <person name="Shu S."/>
            <person name="Goodstein D."/>
            <person name="Barry K."/>
            <person name="Futrell-Griggs M."/>
            <person name="Abernathy B."/>
            <person name="Du J."/>
            <person name="Tian Z."/>
            <person name="Zhu L."/>
            <person name="Gill N."/>
            <person name="Joshi T."/>
            <person name="Libault M."/>
            <person name="Sethuraman A."/>
            <person name="Zhang X.-C."/>
            <person name="Shinozaki K."/>
            <person name="Nguyen H.T."/>
            <person name="Wing R.A."/>
            <person name="Cregan P."/>
            <person name="Specht J."/>
            <person name="Grimwood J."/>
            <person name="Rokhsar D."/>
            <person name="Stacey G."/>
            <person name="Shoemaker R.C."/>
            <person name="Jackson S.A."/>
        </authorList>
    </citation>
    <scope>NUCLEOTIDE SEQUENCE [LARGE SCALE GENOMIC DNA]</scope>
    <source>
        <strain evidence="2">cv. Williams 82</strain>
        <tissue evidence="1">Callus</tissue>
    </source>
</reference>
<dbReference type="EMBL" id="CM000835">
    <property type="protein sequence ID" value="KRH70297.1"/>
    <property type="molecule type" value="Genomic_DNA"/>
</dbReference>
<protein>
    <submittedName>
        <fullName evidence="1 2">Uncharacterized protein</fullName>
    </submittedName>
</protein>
<dbReference type="InParanoid" id="K7K724"/>
<evidence type="ECO:0000313" key="2">
    <source>
        <dbReference type="EnsemblPlants" id="KRH70297"/>
    </source>
</evidence>
<dbReference type="Gramene" id="KRH70297">
    <property type="protein sequence ID" value="KRH70297"/>
    <property type="gene ID" value="GLYMA_02G081600"/>
</dbReference>
<dbReference type="AlphaFoldDB" id="K7K724"/>
<evidence type="ECO:0000313" key="1">
    <source>
        <dbReference type="EMBL" id="KRH70297.1"/>
    </source>
</evidence>